<gene>
    <name evidence="8" type="ORF">LSAA_5029</name>
</gene>
<dbReference type="CDD" id="cd16890">
    <property type="entry name" value="lyz_i"/>
    <property type="match status" value="1"/>
</dbReference>
<dbReference type="GO" id="GO:0031640">
    <property type="term" value="P:killing of cells of another organism"/>
    <property type="evidence" value="ECO:0007669"/>
    <property type="project" value="UniProtKB-KW"/>
</dbReference>
<feature type="disulfide bond" evidence="7">
    <location>
        <begin position="42"/>
        <end position="128"/>
    </location>
</feature>
<evidence type="ECO:0000256" key="2">
    <source>
        <dbReference type="ARBA" id="ARBA00012732"/>
    </source>
</evidence>
<keyword evidence="3" id="KW-0929">Antimicrobial</keyword>
<dbReference type="PROSITE" id="PS51909">
    <property type="entry name" value="LYSOZYME_I"/>
    <property type="match status" value="1"/>
</dbReference>
<accession>A0A7R8H354</accession>
<reference evidence="8" key="1">
    <citation type="submission" date="2021-02" db="EMBL/GenBank/DDBJ databases">
        <authorList>
            <person name="Bekaert M."/>
        </authorList>
    </citation>
    <scope>NUCLEOTIDE SEQUENCE</scope>
    <source>
        <strain evidence="8">IoA-00</strain>
    </source>
</reference>
<dbReference type="GO" id="GO:0042742">
    <property type="term" value="P:defense response to bacterium"/>
    <property type="evidence" value="ECO:0007669"/>
    <property type="project" value="UniProtKB-KW"/>
</dbReference>
<dbReference type="GO" id="GO:0003796">
    <property type="term" value="F:lysozyme activity"/>
    <property type="evidence" value="ECO:0007669"/>
    <property type="project" value="UniProtKB-EC"/>
</dbReference>
<evidence type="ECO:0000256" key="7">
    <source>
        <dbReference type="PIRSR" id="PIRSR608597-3"/>
    </source>
</evidence>
<feature type="disulfide bond" evidence="7">
    <location>
        <begin position="98"/>
        <end position="104"/>
    </location>
</feature>
<feature type="disulfide bond" evidence="7">
    <location>
        <begin position="59"/>
        <end position="66"/>
    </location>
</feature>
<dbReference type="OrthoDB" id="6337871at2759"/>
<dbReference type="PANTHER" id="PTHR11195:SF22">
    <property type="entry name" value="LYSOZYME"/>
    <property type="match status" value="1"/>
</dbReference>
<keyword evidence="7" id="KW-1015">Disulfide bond</keyword>
<dbReference type="Gene3D" id="1.10.530.10">
    <property type="match status" value="1"/>
</dbReference>
<dbReference type="FunFam" id="1.10.530.10:FF:000019">
    <property type="entry name" value="lysozyme"/>
    <property type="match status" value="1"/>
</dbReference>
<keyword evidence="9" id="KW-1185">Reference proteome</keyword>
<dbReference type="EMBL" id="HG994593">
    <property type="protein sequence ID" value="CAF2839034.1"/>
    <property type="molecule type" value="Genomic_DNA"/>
</dbReference>
<evidence type="ECO:0000256" key="5">
    <source>
        <dbReference type="ARBA" id="ARBA00022801"/>
    </source>
</evidence>
<keyword evidence="5" id="KW-0378">Hydrolase</keyword>
<dbReference type="InterPro" id="IPR008597">
    <property type="entry name" value="Invert_lysozyme"/>
</dbReference>
<dbReference type="Pfam" id="PF05497">
    <property type="entry name" value="Destabilase"/>
    <property type="match status" value="1"/>
</dbReference>
<evidence type="ECO:0000313" key="8">
    <source>
        <dbReference type="EMBL" id="CAF2839034.1"/>
    </source>
</evidence>
<keyword evidence="4" id="KW-0081">Bacteriolytic enzyme</keyword>
<dbReference type="PANTHER" id="PTHR11195">
    <property type="entry name" value="DESTABILASE-RELATED"/>
    <property type="match status" value="1"/>
</dbReference>
<evidence type="ECO:0000256" key="3">
    <source>
        <dbReference type="ARBA" id="ARBA00022529"/>
    </source>
</evidence>
<proteinExistence type="predicted"/>
<name>A0A7R8H354_LEPSM</name>
<dbReference type="EC" id="3.2.1.17" evidence="2"/>
<evidence type="ECO:0000256" key="4">
    <source>
        <dbReference type="ARBA" id="ARBA00022638"/>
    </source>
</evidence>
<keyword evidence="6" id="KW-0326">Glycosidase</keyword>
<evidence type="ECO:0000256" key="6">
    <source>
        <dbReference type="ARBA" id="ARBA00023295"/>
    </source>
</evidence>
<dbReference type="AlphaFoldDB" id="A0A7R8H354"/>
<dbReference type="Proteomes" id="UP000675881">
    <property type="component" value="Chromosome 14"/>
</dbReference>
<evidence type="ECO:0000313" key="9">
    <source>
        <dbReference type="Proteomes" id="UP000675881"/>
    </source>
</evidence>
<evidence type="ECO:0000256" key="1">
    <source>
        <dbReference type="ARBA" id="ARBA00000632"/>
    </source>
</evidence>
<comment type="catalytic activity">
    <reaction evidence="1">
        <text>Hydrolysis of (1-&gt;4)-beta-linkages between N-acetylmuramic acid and N-acetyl-D-glucosamine residues in a peptidoglycan and between N-acetyl-D-glucosamine residues in chitodextrins.</text>
        <dbReference type="EC" id="3.2.1.17"/>
    </reaction>
</comment>
<protein>
    <recommendedName>
        <fullName evidence="2">lysozyme</fullName>
        <ecNumber evidence="2">3.2.1.17</ecNumber>
    </recommendedName>
</protein>
<sequence length="169" mass="18134">MITALGNKNKYSAREMLLFATVIFAEDDYVCDDSNSAVTNNCMGCICQASSSCNQTIGCISGNSLCGPFLISKPFWLDAGACALNGDNPSSPTAFINCANDIACAAKTIRSYVNRFQKDCNGDQVETCEDFAMIHKNGGWNCGNNIDNTDYGMFFTECKDNILSSGGSL</sequence>
<feature type="disulfide bond" evidence="7">
    <location>
        <begin position="47"/>
        <end position="53"/>
    </location>
</feature>
<organism evidence="8 9">
    <name type="scientific">Lepeophtheirus salmonis</name>
    <name type="common">Salmon louse</name>
    <name type="synonym">Caligus salmonis</name>
    <dbReference type="NCBI Taxonomy" id="72036"/>
    <lineage>
        <taxon>Eukaryota</taxon>
        <taxon>Metazoa</taxon>
        <taxon>Ecdysozoa</taxon>
        <taxon>Arthropoda</taxon>
        <taxon>Crustacea</taxon>
        <taxon>Multicrustacea</taxon>
        <taxon>Hexanauplia</taxon>
        <taxon>Copepoda</taxon>
        <taxon>Siphonostomatoida</taxon>
        <taxon>Caligidae</taxon>
        <taxon>Lepeophtheirus</taxon>
    </lineage>
</organism>